<evidence type="ECO:0000256" key="1">
    <source>
        <dbReference type="SAM" id="SignalP"/>
    </source>
</evidence>
<feature type="chain" id="PRO_5021930489" evidence="1">
    <location>
        <begin position="31"/>
        <end position="355"/>
    </location>
</feature>
<name>A0A552U7Z0_9SPHN</name>
<keyword evidence="1" id="KW-0732">Signal</keyword>
<evidence type="ECO:0000313" key="3">
    <source>
        <dbReference type="EMBL" id="TRW14336.1"/>
    </source>
</evidence>
<organism evidence="3 4">
    <name type="scientific">Glacieibacterium frigidum</name>
    <dbReference type="NCBI Taxonomy" id="2593303"/>
    <lineage>
        <taxon>Bacteria</taxon>
        <taxon>Pseudomonadati</taxon>
        <taxon>Pseudomonadota</taxon>
        <taxon>Alphaproteobacteria</taxon>
        <taxon>Sphingomonadales</taxon>
        <taxon>Sphingosinicellaceae</taxon>
        <taxon>Glacieibacterium</taxon>
    </lineage>
</organism>
<dbReference type="Pfam" id="PF07589">
    <property type="entry name" value="PEP-CTERM"/>
    <property type="match status" value="1"/>
</dbReference>
<dbReference type="InterPro" id="IPR024079">
    <property type="entry name" value="MetalloPept_cat_dom_sf"/>
</dbReference>
<dbReference type="InterPro" id="IPR013424">
    <property type="entry name" value="Ice-binding_C"/>
</dbReference>
<dbReference type="NCBIfam" id="NF038122">
    <property type="entry name" value="metallo_LGF"/>
    <property type="match status" value="1"/>
</dbReference>
<dbReference type="SUPFAM" id="SSF55486">
    <property type="entry name" value="Metalloproteases ('zincins'), catalytic domain"/>
    <property type="match status" value="2"/>
</dbReference>
<sequence>MRGNQGMTGYRKLARLAVLGCIGIATNASAITINLINTGGVEEGTAAFVGFRAAADYWETMLTDNVTLTFNVGFTTQGFAPSTLGSTSSASGNKAQGVWRSALIADATTALDASVVANLPTFSNANVNLNNTVQKAIGIYTGNANTVDATIRFNSARAFDFDTRDGFATVASDFISVAVHEMGHALGFTSAVGQNTTLNSRPSNTDLFRYKNGAWDITYGGDPYFSIDGGATQFLRADFSAGPDGFQTSHWEEGARIHDGVSCTVLLEAQIGILDPTGGLCQEGIVTASDLAMFDALGWNLRTDILAKPGYQIRTSQILYNYLNSVPEPGTWAMMIGGFGMVGGAMRRRATTATA</sequence>
<comment type="caution">
    <text evidence="3">The sequence shown here is derived from an EMBL/GenBank/DDBJ whole genome shotgun (WGS) entry which is preliminary data.</text>
</comment>
<dbReference type="OrthoDB" id="8198236at2"/>
<evidence type="ECO:0000259" key="2">
    <source>
        <dbReference type="Pfam" id="PF07589"/>
    </source>
</evidence>
<accession>A0A552U7Z0</accession>
<dbReference type="NCBIfam" id="NF035944">
    <property type="entry name" value="PEPxxWA-CTERM"/>
    <property type="match status" value="1"/>
</dbReference>
<feature type="signal peptide" evidence="1">
    <location>
        <begin position="1"/>
        <end position="30"/>
    </location>
</feature>
<dbReference type="AlphaFoldDB" id="A0A552U7Z0"/>
<reference evidence="3 4" key="1">
    <citation type="submission" date="2019-07" db="EMBL/GenBank/DDBJ databases">
        <title>Novel species isolated from glacier.</title>
        <authorList>
            <person name="Liu Q."/>
            <person name="Xin Y.-H."/>
        </authorList>
    </citation>
    <scope>NUCLEOTIDE SEQUENCE [LARGE SCALE GENOMIC DNA]</scope>
    <source>
        <strain evidence="3 4">LB1R16</strain>
    </source>
</reference>
<gene>
    <name evidence="3" type="ORF">FMM06_11535</name>
</gene>
<dbReference type="EMBL" id="VJWA01000002">
    <property type="protein sequence ID" value="TRW14336.1"/>
    <property type="molecule type" value="Genomic_DNA"/>
</dbReference>
<dbReference type="GO" id="GO:0008237">
    <property type="term" value="F:metallopeptidase activity"/>
    <property type="evidence" value="ECO:0007669"/>
    <property type="project" value="InterPro"/>
</dbReference>
<protein>
    <submittedName>
        <fullName evidence="3">PEP-CTERM sorting domain-containing protein</fullName>
    </submittedName>
</protein>
<proteinExistence type="predicted"/>
<dbReference type="NCBIfam" id="TIGR02595">
    <property type="entry name" value="PEP_CTERM"/>
    <property type="match status" value="1"/>
</dbReference>
<feature type="domain" description="Ice-binding protein C-terminal" evidence="2">
    <location>
        <begin position="325"/>
        <end position="349"/>
    </location>
</feature>
<keyword evidence="4" id="KW-1185">Reference proteome</keyword>
<dbReference type="Gene3D" id="3.40.390.10">
    <property type="entry name" value="Collagenase (Catalytic Domain)"/>
    <property type="match status" value="1"/>
</dbReference>
<dbReference type="Proteomes" id="UP000317894">
    <property type="component" value="Unassembled WGS sequence"/>
</dbReference>
<evidence type="ECO:0000313" key="4">
    <source>
        <dbReference type="Proteomes" id="UP000317894"/>
    </source>
</evidence>